<reference evidence="1" key="1">
    <citation type="submission" date="2018-05" db="EMBL/GenBank/DDBJ databases">
        <authorList>
            <person name="Lanie J.A."/>
            <person name="Ng W.-L."/>
            <person name="Kazmierczak K.M."/>
            <person name="Andrzejewski T.M."/>
            <person name="Davidsen T.M."/>
            <person name="Wayne K.J."/>
            <person name="Tettelin H."/>
            <person name="Glass J.I."/>
            <person name="Rusch D."/>
            <person name="Podicherti R."/>
            <person name="Tsui H.-C.T."/>
            <person name="Winkler M.E."/>
        </authorList>
    </citation>
    <scope>NUCLEOTIDE SEQUENCE</scope>
</reference>
<feature type="non-terminal residue" evidence="1">
    <location>
        <position position="1"/>
    </location>
</feature>
<organism evidence="1">
    <name type="scientific">marine metagenome</name>
    <dbReference type="NCBI Taxonomy" id="408172"/>
    <lineage>
        <taxon>unclassified sequences</taxon>
        <taxon>metagenomes</taxon>
        <taxon>ecological metagenomes</taxon>
    </lineage>
</organism>
<dbReference type="AlphaFoldDB" id="A0A382DXK2"/>
<sequence>GPETVNPIAHRGLKGLKKAVKNTLRDHSDLADTILENFDEDSMDLYSGEINELARLGPPFWPLVKSLVLFKMESIDELDTENICGLAAVFSPGGIDDPIIQKLLLEKAYDSADSTGGFLGLADGLAVGSDESKVLIGKAISAAQHWYDLENILDHKACDKSMWDEIESTYEARIKDEGFAQISNPLDLLKKAFEKNFVDQRYLIFRLKELLTSDNAQSYLDIYKSLKYLPADFDEKDSHFADELRLLLSEYFSKAKAAATSDEEICEFYGFLIDDLEDNELAQSYRDEHAIIIDRHLSEIAEAAACRKINETICQCALIAAVGDGSISNEEVEEVPNVKPFIGMFRDNREAILTLERTSDIEKARELRGVTTLVHDLSLQVVDDLFEIPSYIQEVVEEMKDARPDDDPSTDGLYLLIKLYASKVEDRLDQRITLWAAKEVASIDGLDHREREFLEAFAKEWNLTVAENDRYFEDVVYPVMDDHFEFSGIRTGGVLEGLRDIDKKIAEGAYGSEVPRTLKEHLGVDSFEDLARAFGHEEEQPEVVEETDGDEYPPIFDALFSSEGDWDKVREAAEKGEDVNSV</sequence>
<protein>
    <submittedName>
        <fullName evidence="1">Uncharacterized protein</fullName>
    </submittedName>
</protein>
<gene>
    <name evidence="1" type="ORF">METZ01_LOCUS195753</name>
</gene>
<dbReference type="EMBL" id="UINC01041520">
    <property type="protein sequence ID" value="SVB42899.1"/>
    <property type="molecule type" value="Genomic_DNA"/>
</dbReference>
<name>A0A382DXK2_9ZZZZ</name>
<proteinExistence type="predicted"/>
<evidence type="ECO:0000313" key="1">
    <source>
        <dbReference type="EMBL" id="SVB42899.1"/>
    </source>
</evidence>
<feature type="non-terminal residue" evidence="1">
    <location>
        <position position="582"/>
    </location>
</feature>
<accession>A0A382DXK2</accession>